<sequence length="156" mass="18000">MALGTKMIALQKISKEQEKEKEIKKKLGIAKTIELPIGGSIFYFDIPDHPMVYVSETSGIIYINGSAYWEPQILMLKDLTNEFVNQTVELAKAVNETVTKIDDVKLGFDEKKNVEKRKFYLLIGDNVEIGFYYNLYLPDGKRNGIIEMVPYYKEYK</sequence>
<evidence type="ECO:0000313" key="2">
    <source>
        <dbReference type="Proteomes" id="UP000694018"/>
    </source>
</evidence>
<protein>
    <submittedName>
        <fullName evidence="1">Uncharacterized protein</fullName>
    </submittedName>
</protein>
<name>A0A8F5BPX9_SACSH</name>
<reference evidence="1" key="1">
    <citation type="journal article" date="2021" name="Environ. Microbiol.">
        <title>New insights into the diversity and evolution of the archaeal mobilome from three complete genomes of Saccharolobus shibatae.</title>
        <authorList>
            <person name="Medvedeva S."/>
            <person name="Brandt D."/>
            <person name="Cvirkaite-Krupovic V."/>
            <person name="Liu Y."/>
            <person name="Severinov K."/>
            <person name="Ishino S."/>
            <person name="Ishino Y."/>
            <person name="Prangishvili D."/>
            <person name="Kalinowski J."/>
            <person name="Krupovic M."/>
        </authorList>
    </citation>
    <scope>NUCLEOTIDE SEQUENCE</scope>
    <source>
        <strain evidence="1">B12</strain>
    </source>
</reference>
<proteinExistence type="predicted"/>
<evidence type="ECO:0000313" key="1">
    <source>
        <dbReference type="EMBL" id="QXJ29287.1"/>
    </source>
</evidence>
<dbReference type="Proteomes" id="UP000694018">
    <property type="component" value="Chromosome"/>
</dbReference>
<organism evidence="1 2">
    <name type="scientific">Saccharolobus shibatae (strain ATCC 51178 / DSM 5389 / JCM 8931 / NBRC 15437 / B12)</name>
    <name type="common">Sulfolobus shibatae</name>
    <dbReference type="NCBI Taxonomy" id="523848"/>
    <lineage>
        <taxon>Archaea</taxon>
        <taxon>Thermoproteota</taxon>
        <taxon>Thermoprotei</taxon>
        <taxon>Sulfolobales</taxon>
        <taxon>Sulfolobaceae</taxon>
        <taxon>Saccharolobus</taxon>
    </lineage>
</organism>
<gene>
    <name evidence="1" type="ORF">J5U23_02156</name>
</gene>
<dbReference type="EMBL" id="CP077717">
    <property type="protein sequence ID" value="QXJ29287.1"/>
    <property type="molecule type" value="Genomic_DNA"/>
</dbReference>
<dbReference type="AlphaFoldDB" id="A0A8F5BPX9"/>
<accession>A0A8F5BPX9</accession>
<dbReference type="KEGG" id="sshi:J5U23_02156"/>